<feature type="binding site" evidence="8">
    <location>
        <position position="202"/>
    </location>
    <ligand>
        <name>NAD(+)</name>
        <dbReference type="ChEBI" id="CHEBI:57540"/>
    </ligand>
</feature>
<organism evidence="11 12">
    <name type="scientific">Simkania negevensis (strain ATCC VR-1471 / DSM 27360 / Z)</name>
    <dbReference type="NCBI Taxonomy" id="331113"/>
    <lineage>
        <taxon>Bacteria</taxon>
        <taxon>Pseudomonadati</taxon>
        <taxon>Chlamydiota</taxon>
        <taxon>Chlamydiia</taxon>
        <taxon>Parachlamydiales</taxon>
        <taxon>Simkaniaceae</taxon>
        <taxon>Simkania</taxon>
    </lineage>
</organism>
<feature type="binding site" evidence="8">
    <location>
        <position position="133"/>
    </location>
    <ligand>
        <name>NAD(+)</name>
        <dbReference type="ChEBI" id="CHEBI:57540"/>
    </ligand>
</feature>
<dbReference type="OrthoDB" id="9804592at2"/>
<keyword evidence="12" id="KW-1185">Reference proteome</keyword>
<evidence type="ECO:0000313" key="11">
    <source>
        <dbReference type="EMBL" id="CCB89901.1"/>
    </source>
</evidence>
<evidence type="ECO:0000313" key="12">
    <source>
        <dbReference type="Proteomes" id="UP000000496"/>
    </source>
</evidence>
<reference evidence="11 12" key="1">
    <citation type="journal article" date="2011" name="Mol. Biol. Evol.">
        <title>Unity in variety--the pan-genome of the Chlamydiae.</title>
        <authorList>
            <person name="Collingro A."/>
            <person name="Tischler P."/>
            <person name="Weinmaier T."/>
            <person name="Penz T."/>
            <person name="Heinz E."/>
            <person name="Brunham R.C."/>
            <person name="Read T.D."/>
            <person name="Bavoil P.M."/>
            <person name="Sachse K."/>
            <person name="Kahane S."/>
            <person name="Friedman M.G."/>
            <person name="Rattei T."/>
            <person name="Myers G.S."/>
            <person name="Horn M."/>
        </authorList>
    </citation>
    <scope>NUCLEOTIDE SEQUENCE [LARGE SCALE GENOMIC DNA]</scope>
    <source>
        <strain evidence="12">ATCC VR-1471 / Z</strain>
    </source>
</reference>
<evidence type="ECO:0000256" key="5">
    <source>
        <dbReference type="PIRNR" id="PIRNR000183"/>
    </source>
</evidence>
<sequence>MKIGIPKEIKNHEYRVGATPSLVQSLIKAGHEVSIQQGAGEAIGFTDGDFKSVGALIVPTAEEVYRAEMIIKVKEPQPSEYPLLKEGQILFCFLHLAPDPEQTAALLKQKVVGIAFETVVDHKGRLPLLMPMSEVAGRIAIQAGANALHMVHGGRGVLLGGVPGVTPGKVVIIGGGVVGTQAAKMAVGLKADVTILDNNVQRLRDLDDLFRGKLKTLYSTPVTLEEEVVLADLVVGAVLIPGKCAPKLVTKEMVKKMKKGAVIVDVAIDQGGCVQTSRPTTHSDPIYIQDGVVHYCVANMPGACARTATIALTNSILPYALQIAKKGYKQALLEDPYLLPGLNVAFGKVTNENVAGDLGYEYYSPEDVLKSL</sequence>
<feature type="active site" description="Proton donor/acceptor" evidence="6">
    <location>
        <position position="95"/>
    </location>
</feature>
<dbReference type="SUPFAM" id="SSF52283">
    <property type="entry name" value="Formate/glycerate dehydrogenase catalytic domain-like"/>
    <property type="match status" value="1"/>
</dbReference>
<feature type="binding site" evidence="8">
    <location>
        <begin position="266"/>
        <end position="269"/>
    </location>
    <ligand>
        <name>NAD(+)</name>
        <dbReference type="ChEBI" id="CHEBI:57540"/>
    </ligand>
</feature>
<dbReference type="PANTHER" id="PTHR42795:SF1">
    <property type="entry name" value="ALANINE DEHYDROGENASE"/>
    <property type="match status" value="1"/>
</dbReference>
<name>F8L3P1_SIMNZ</name>
<evidence type="ECO:0000256" key="3">
    <source>
        <dbReference type="ARBA" id="ARBA00023002"/>
    </source>
</evidence>
<keyword evidence="3 5" id="KW-0560">Oxidoreductase</keyword>
<feature type="domain" description="Alanine dehydrogenase/pyridine nucleotide transhydrogenase NAD(H)-binding" evidence="9">
    <location>
        <begin position="148"/>
        <end position="296"/>
    </location>
</feature>
<dbReference type="GO" id="GO:0042853">
    <property type="term" value="P:L-alanine catabolic process"/>
    <property type="evidence" value="ECO:0007669"/>
    <property type="project" value="InterPro"/>
</dbReference>
<feature type="binding site" evidence="8">
    <location>
        <begin position="238"/>
        <end position="239"/>
    </location>
    <ligand>
        <name>NAD(+)</name>
        <dbReference type="ChEBI" id="CHEBI:57540"/>
    </ligand>
</feature>
<dbReference type="InterPro" id="IPR036291">
    <property type="entry name" value="NAD(P)-bd_dom_sf"/>
</dbReference>
<evidence type="ECO:0000256" key="2">
    <source>
        <dbReference type="ARBA" id="ARBA00012897"/>
    </source>
</evidence>
<dbReference type="InterPro" id="IPR007886">
    <property type="entry name" value="AlaDH/PNT_N"/>
</dbReference>
<dbReference type="GO" id="GO:0005886">
    <property type="term" value="C:plasma membrane"/>
    <property type="evidence" value="ECO:0007669"/>
    <property type="project" value="TreeGrafter"/>
</dbReference>
<dbReference type="EC" id="1.4.1.1" evidence="2 5"/>
<dbReference type="NCBIfam" id="TIGR00518">
    <property type="entry name" value="alaDH"/>
    <property type="match status" value="1"/>
</dbReference>
<dbReference type="AlphaFoldDB" id="F8L3P1"/>
<evidence type="ECO:0000259" key="10">
    <source>
        <dbReference type="SMART" id="SM01003"/>
    </source>
</evidence>
<keyword evidence="8" id="KW-0547">Nucleotide-binding</keyword>
<keyword evidence="4 5" id="KW-0520">NAD</keyword>
<dbReference type="Proteomes" id="UP000000496">
    <property type="component" value="Chromosome gsn.131"/>
</dbReference>
<dbReference type="CDD" id="cd05305">
    <property type="entry name" value="L-AlaDH"/>
    <property type="match status" value="1"/>
</dbReference>
<feature type="binding site" evidence="8">
    <location>
        <position position="219"/>
    </location>
    <ligand>
        <name>NAD(+)</name>
        <dbReference type="ChEBI" id="CHEBI:57540"/>
    </ligand>
</feature>
<comment type="catalytic activity">
    <reaction evidence="5">
        <text>L-alanine + NAD(+) + H2O = pyruvate + NH4(+) + NADH + H(+)</text>
        <dbReference type="Rhea" id="RHEA:18405"/>
        <dbReference type="ChEBI" id="CHEBI:15361"/>
        <dbReference type="ChEBI" id="CHEBI:15377"/>
        <dbReference type="ChEBI" id="CHEBI:15378"/>
        <dbReference type="ChEBI" id="CHEBI:28938"/>
        <dbReference type="ChEBI" id="CHEBI:57540"/>
        <dbReference type="ChEBI" id="CHEBI:57945"/>
        <dbReference type="ChEBI" id="CHEBI:57972"/>
        <dbReference type="EC" id="1.4.1.1"/>
    </reaction>
</comment>
<gene>
    <name evidence="11" type="primary">ald</name>
    <name evidence="11" type="ordered locus">SNE_A20240</name>
</gene>
<evidence type="ECO:0000256" key="8">
    <source>
        <dbReference type="PIRSR" id="PIRSR000183-3"/>
    </source>
</evidence>
<comment type="similarity">
    <text evidence="1 5">Belongs to the AlaDH/PNT family.</text>
</comment>
<dbReference type="GO" id="GO:0000166">
    <property type="term" value="F:nucleotide binding"/>
    <property type="evidence" value="ECO:0007669"/>
    <property type="project" value="UniProtKB-KW"/>
</dbReference>
<dbReference type="SMART" id="SM01002">
    <property type="entry name" value="AlaDh_PNT_C"/>
    <property type="match status" value="1"/>
</dbReference>
<dbReference type="eggNOG" id="COG0686">
    <property type="taxonomic scope" value="Bacteria"/>
</dbReference>
<evidence type="ECO:0000256" key="7">
    <source>
        <dbReference type="PIRSR" id="PIRSR000183-2"/>
    </source>
</evidence>
<feature type="binding site" evidence="7">
    <location>
        <position position="15"/>
    </location>
    <ligand>
        <name>substrate</name>
    </ligand>
</feature>
<proteinExistence type="inferred from homology"/>
<dbReference type="HOGENOM" id="CLU_003376_3_0_0"/>
<feature type="binding site" evidence="7">
    <location>
        <position position="74"/>
    </location>
    <ligand>
        <name>substrate</name>
    </ligand>
</feature>
<dbReference type="GO" id="GO:0000286">
    <property type="term" value="F:alanine dehydrogenase activity"/>
    <property type="evidence" value="ECO:0007669"/>
    <property type="project" value="UniProtKB-UniRule"/>
</dbReference>
<dbReference type="InterPro" id="IPR008141">
    <property type="entry name" value="Ala_DH"/>
</dbReference>
<dbReference type="PANTHER" id="PTHR42795">
    <property type="entry name" value="ALANINE DEHYDROGENASE"/>
    <property type="match status" value="1"/>
</dbReference>
<feature type="binding site" evidence="8">
    <location>
        <begin position="297"/>
        <end position="300"/>
    </location>
    <ligand>
        <name>NAD(+)</name>
        <dbReference type="ChEBI" id="CHEBI:57540"/>
    </ligand>
</feature>
<dbReference type="Pfam" id="PF01262">
    <property type="entry name" value="AlaDh_PNT_C"/>
    <property type="match status" value="1"/>
</dbReference>
<evidence type="ECO:0000256" key="4">
    <source>
        <dbReference type="ARBA" id="ARBA00023027"/>
    </source>
</evidence>
<dbReference type="EMBL" id="FR872582">
    <property type="protein sequence ID" value="CCB89901.1"/>
    <property type="molecule type" value="Genomic_DNA"/>
</dbReference>
<feature type="binding site" evidence="8">
    <location>
        <position position="197"/>
    </location>
    <ligand>
        <name>NAD(+)</name>
        <dbReference type="ChEBI" id="CHEBI:57540"/>
    </ligand>
</feature>
<feature type="active site" description="Proton donor/acceptor" evidence="6">
    <location>
        <position position="269"/>
    </location>
</feature>
<dbReference type="SMART" id="SM01003">
    <property type="entry name" value="AlaDh_PNT_N"/>
    <property type="match status" value="1"/>
</dbReference>
<evidence type="ECO:0000256" key="1">
    <source>
        <dbReference type="ARBA" id="ARBA00005689"/>
    </source>
</evidence>
<protein>
    <recommendedName>
        <fullName evidence="2 5">Alanine dehydrogenase</fullName>
        <ecNumber evidence="2 5">1.4.1.1</ecNumber>
    </recommendedName>
</protein>
<dbReference type="FunFam" id="3.40.50.720:FF:000049">
    <property type="entry name" value="Alanine dehydrogenase"/>
    <property type="match status" value="1"/>
</dbReference>
<dbReference type="PIRSF" id="PIRSF000183">
    <property type="entry name" value="Alanine_dh"/>
    <property type="match status" value="1"/>
</dbReference>
<dbReference type="InterPro" id="IPR007698">
    <property type="entry name" value="AlaDH/PNT_NAD(H)-bd"/>
</dbReference>
<dbReference type="SUPFAM" id="SSF51735">
    <property type="entry name" value="NAD(P)-binding Rossmann-fold domains"/>
    <property type="match status" value="1"/>
</dbReference>
<dbReference type="Pfam" id="PF05222">
    <property type="entry name" value="AlaDh_PNT_N"/>
    <property type="match status" value="1"/>
</dbReference>
<feature type="binding site" evidence="8">
    <location>
        <position position="278"/>
    </location>
    <ligand>
        <name>NAD(+)</name>
        <dbReference type="ChEBI" id="CHEBI:57540"/>
    </ligand>
</feature>
<dbReference type="Gene3D" id="3.40.50.720">
    <property type="entry name" value="NAD(P)-binding Rossmann-like Domain"/>
    <property type="match status" value="2"/>
</dbReference>
<dbReference type="RefSeq" id="WP_013944367.1">
    <property type="nucleotide sequence ID" value="NC_015713.1"/>
</dbReference>
<dbReference type="STRING" id="331113.SNE_A20240"/>
<feature type="domain" description="Alanine dehydrogenase/pyridine nucleotide transhydrogenase N-terminal" evidence="10">
    <location>
        <begin position="4"/>
        <end position="136"/>
    </location>
</feature>
<evidence type="ECO:0000256" key="6">
    <source>
        <dbReference type="PIRSR" id="PIRSR000183-1"/>
    </source>
</evidence>
<evidence type="ECO:0000259" key="9">
    <source>
        <dbReference type="SMART" id="SM01002"/>
    </source>
</evidence>
<dbReference type="KEGG" id="sng:SNE_A20240"/>
<accession>F8L3P1</accession>